<evidence type="ECO:0000256" key="3">
    <source>
        <dbReference type="ARBA" id="ARBA00022448"/>
    </source>
</evidence>
<comment type="caution">
    <text evidence="13">The sequence shown here is derived from an EMBL/GenBank/DDBJ whole genome shotgun (WGS) entry which is preliminary data.</text>
</comment>
<dbReference type="PANTHER" id="PTHR34501">
    <property type="entry name" value="PROTEIN YDDL-RELATED"/>
    <property type="match status" value="1"/>
</dbReference>
<keyword evidence="5" id="KW-0812">Transmembrane</keyword>
<evidence type="ECO:0000256" key="2">
    <source>
        <dbReference type="ARBA" id="ARBA00011233"/>
    </source>
</evidence>
<evidence type="ECO:0000256" key="11">
    <source>
        <dbReference type="SAM" id="SignalP"/>
    </source>
</evidence>
<dbReference type="Gene3D" id="2.40.160.10">
    <property type="entry name" value="Porin"/>
    <property type="match status" value="1"/>
</dbReference>
<dbReference type="Proteomes" id="UP000293398">
    <property type="component" value="Unassembled WGS sequence"/>
</dbReference>
<dbReference type="GO" id="GO:0015288">
    <property type="term" value="F:porin activity"/>
    <property type="evidence" value="ECO:0007669"/>
    <property type="project" value="UniProtKB-KW"/>
</dbReference>
<evidence type="ECO:0000256" key="1">
    <source>
        <dbReference type="ARBA" id="ARBA00004571"/>
    </source>
</evidence>
<evidence type="ECO:0000256" key="5">
    <source>
        <dbReference type="ARBA" id="ARBA00022692"/>
    </source>
</evidence>
<dbReference type="InterPro" id="IPR033900">
    <property type="entry name" value="Gram_neg_porin_domain"/>
</dbReference>
<reference evidence="13 14" key="1">
    <citation type="submission" date="2019-02" db="EMBL/GenBank/DDBJ databases">
        <title>Genomic Encyclopedia of Type Strains, Phase IV (KMG-IV): sequencing the most valuable type-strain genomes for metagenomic binning, comparative biology and taxonomic classification.</title>
        <authorList>
            <person name="Goeker M."/>
        </authorList>
    </citation>
    <scope>NUCLEOTIDE SEQUENCE [LARGE SCALE GENOMIC DNA]</scope>
    <source>
        <strain evidence="13 14">DSM 23814</strain>
    </source>
</reference>
<dbReference type="OrthoDB" id="8520696at2"/>
<gene>
    <name evidence="13" type="ORF">EV681_4061</name>
</gene>
<evidence type="ECO:0000313" key="14">
    <source>
        <dbReference type="Proteomes" id="UP000293398"/>
    </source>
</evidence>
<dbReference type="AlphaFoldDB" id="A0A4Q7VBI2"/>
<dbReference type="InterPro" id="IPR050298">
    <property type="entry name" value="Gram-neg_bact_OMP"/>
</dbReference>
<dbReference type="Pfam" id="PF13609">
    <property type="entry name" value="Porin_4"/>
    <property type="match status" value="1"/>
</dbReference>
<keyword evidence="3" id="KW-0813">Transport</keyword>
<protein>
    <submittedName>
        <fullName evidence="13">Putative porin</fullName>
    </submittedName>
</protein>
<dbReference type="InterPro" id="IPR002299">
    <property type="entry name" value="Porin_Neis"/>
</dbReference>
<dbReference type="GO" id="GO:0006811">
    <property type="term" value="P:monoatomic ion transport"/>
    <property type="evidence" value="ECO:0007669"/>
    <property type="project" value="UniProtKB-KW"/>
</dbReference>
<keyword evidence="7" id="KW-0406">Ion transport</keyword>
<keyword evidence="4" id="KW-1134">Transmembrane beta strand</keyword>
<dbReference type="GO" id="GO:0009279">
    <property type="term" value="C:cell outer membrane"/>
    <property type="evidence" value="ECO:0007669"/>
    <property type="project" value="UniProtKB-SubCell"/>
</dbReference>
<dbReference type="InterPro" id="IPR023614">
    <property type="entry name" value="Porin_dom_sf"/>
</dbReference>
<dbReference type="SUPFAM" id="SSF56935">
    <property type="entry name" value="Porins"/>
    <property type="match status" value="1"/>
</dbReference>
<name>A0A4Q7VBI2_9BURK</name>
<keyword evidence="14" id="KW-1185">Reference proteome</keyword>
<feature type="domain" description="Porin" evidence="12">
    <location>
        <begin position="10"/>
        <end position="363"/>
    </location>
</feature>
<dbReference type="PRINTS" id="PR00184">
    <property type="entry name" value="NEISSPPORIN"/>
</dbReference>
<evidence type="ECO:0000256" key="8">
    <source>
        <dbReference type="ARBA" id="ARBA00023114"/>
    </source>
</evidence>
<proteinExistence type="predicted"/>
<evidence type="ECO:0000256" key="4">
    <source>
        <dbReference type="ARBA" id="ARBA00022452"/>
    </source>
</evidence>
<evidence type="ECO:0000256" key="6">
    <source>
        <dbReference type="ARBA" id="ARBA00022729"/>
    </source>
</evidence>
<dbReference type="RefSeq" id="WP_128396228.1">
    <property type="nucleotide sequence ID" value="NZ_SHKO01000004.1"/>
</dbReference>
<evidence type="ECO:0000256" key="7">
    <source>
        <dbReference type="ARBA" id="ARBA00023065"/>
    </source>
</evidence>
<evidence type="ECO:0000259" key="12">
    <source>
        <dbReference type="Pfam" id="PF13609"/>
    </source>
</evidence>
<comment type="subunit">
    <text evidence="2">Homotrimer.</text>
</comment>
<accession>A0A4Q7VBI2</accession>
<sequence>MNKSLLSGLVLTAFAGLAQAETSVQLYGLVDAGVGYSQKKVTYGDSWVKTRDIGLVDGIGGTNNWGLKGNEDLGNGTSAIFQLESGFSLGTGRSLSEDTLFSRRALVGLTGADWGTVMLGRQFNVADDLLSPLDPFGTNFGQAGVTGGAFGDAVSANMSDSVKYMSPVWSGFQFGVGFSGRNQKTEYSSGAGRSVDRDTSNWITAGLSYTNGPLTAAAAYDRFRSDLTLGDQHEKSTSNMWNVGLTYDFSVVKAHLMYGQTRGALPASGLSSGLIYSLDTAFADSGYPALLSSTSGYRQQAWLAGLTIPVGDAGKVMLSYQGNHVKNSDSVFDKARGSLHIGSLGYSQDLSKRTTLYAVASYGSGNVRFDALDDKVKLKSTLIAAGIQHRF</sequence>
<dbReference type="EMBL" id="SHKO01000004">
    <property type="protein sequence ID" value="RZT92152.1"/>
    <property type="molecule type" value="Genomic_DNA"/>
</dbReference>
<evidence type="ECO:0000256" key="10">
    <source>
        <dbReference type="ARBA" id="ARBA00023237"/>
    </source>
</evidence>
<dbReference type="CDD" id="cd00342">
    <property type="entry name" value="gram_neg_porins"/>
    <property type="match status" value="1"/>
</dbReference>
<keyword evidence="9" id="KW-0472">Membrane</keyword>
<dbReference type="PANTHER" id="PTHR34501:SF9">
    <property type="entry name" value="MAJOR OUTER MEMBRANE PROTEIN P.IA"/>
    <property type="match status" value="1"/>
</dbReference>
<feature type="signal peptide" evidence="11">
    <location>
        <begin position="1"/>
        <end position="20"/>
    </location>
</feature>
<organism evidence="13 14">
    <name type="scientific">Advenella incenata</name>
    <dbReference type="NCBI Taxonomy" id="267800"/>
    <lineage>
        <taxon>Bacteria</taxon>
        <taxon>Pseudomonadati</taxon>
        <taxon>Pseudomonadota</taxon>
        <taxon>Betaproteobacteria</taxon>
        <taxon>Burkholderiales</taxon>
        <taxon>Alcaligenaceae</taxon>
    </lineage>
</organism>
<comment type="subcellular location">
    <subcellularLocation>
        <location evidence="1">Cell outer membrane</location>
        <topology evidence="1">Multi-pass membrane protein</topology>
    </subcellularLocation>
</comment>
<dbReference type="GO" id="GO:0046930">
    <property type="term" value="C:pore complex"/>
    <property type="evidence" value="ECO:0007669"/>
    <property type="project" value="UniProtKB-KW"/>
</dbReference>
<evidence type="ECO:0000313" key="13">
    <source>
        <dbReference type="EMBL" id="RZT92152.1"/>
    </source>
</evidence>
<evidence type="ECO:0000256" key="9">
    <source>
        <dbReference type="ARBA" id="ARBA00023136"/>
    </source>
</evidence>
<keyword evidence="6 11" id="KW-0732">Signal</keyword>
<feature type="chain" id="PRO_5020334806" evidence="11">
    <location>
        <begin position="21"/>
        <end position="391"/>
    </location>
</feature>
<keyword evidence="8" id="KW-0626">Porin</keyword>
<keyword evidence="10" id="KW-0998">Cell outer membrane</keyword>